<dbReference type="PANTHER" id="PTHR10695:SF46">
    <property type="entry name" value="BIFUNCTIONAL COENZYME A SYNTHASE-RELATED"/>
    <property type="match status" value="1"/>
</dbReference>
<dbReference type="RefSeq" id="WP_183488162.1">
    <property type="nucleotide sequence ID" value="NZ_JBHUOV010000002.1"/>
</dbReference>
<evidence type="ECO:0000256" key="2">
    <source>
        <dbReference type="ARBA" id="ARBA00022741"/>
    </source>
</evidence>
<dbReference type="NCBIfam" id="TIGR00152">
    <property type="entry name" value="dephospho-CoA kinase"/>
    <property type="match status" value="1"/>
</dbReference>
<keyword evidence="5 7" id="KW-0418">Kinase</keyword>
<keyword evidence="5" id="KW-0963">Cytoplasm</keyword>
<comment type="pathway">
    <text evidence="5">Cofactor biosynthesis; coenzyme A biosynthesis; CoA from (R)-pantothenate: step 5/5.</text>
</comment>
<reference evidence="8" key="1">
    <citation type="journal article" date="2019" name="Int. J. Syst. Evol. Microbiol.">
        <title>The Global Catalogue of Microorganisms (GCM) 10K type strain sequencing project: providing services to taxonomists for standard genome sequencing and annotation.</title>
        <authorList>
            <consortium name="The Broad Institute Genomics Platform"/>
            <consortium name="The Broad Institute Genome Sequencing Center for Infectious Disease"/>
            <person name="Wu L."/>
            <person name="Ma J."/>
        </authorList>
    </citation>
    <scope>NUCLEOTIDE SEQUENCE [LARGE SCALE GENOMIC DNA]</scope>
    <source>
        <strain evidence="8">KCTC 32141</strain>
    </source>
</reference>
<keyword evidence="5 7" id="KW-0808">Transferase</keyword>
<evidence type="ECO:0000256" key="3">
    <source>
        <dbReference type="ARBA" id="ARBA00022840"/>
    </source>
</evidence>
<feature type="binding site" evidence="5">
    <location>
        <begin position="11"/>
        <end position="16"/>
    </location>
    <ligand>
        <name>ATP</name>
        <dbReference type="ChEBI" id="CHEBI:30616"/>
    </ligand>
</feature>
<accession>A0ABW5WNM6</accession>
<evidence type="ECO:0000313" key="7">
    <source>
        <dbReference type="EMBL" id="MFD2823879.1"/>
    </source>
</evidence>
<protein>
    <recommendedName>
        <fullName evidence="5 6">Dephospho-CoA kinase</fullName>
        <ecNumber evidence="5 6">2.7.1.24</ecNumber>
    </recommendedName>
    <alternativeName>
        <fullName evidence="5">Dephosphocoenzyme A kinase</fullName>
    </alternativeName>
</protein>
<dbReference type="Pfam" id="PF01121">
    <property type="entry name" value="CoaE"/>
    <property type="match status" value="1"/>
</dbReference>
<evidence type="ECO:0000256" key="1">
    <source>
        <dbReference type="ARBA" id="ARBA00009018"/>
    </source>
</evidence>
<dbReference type="GO" id="GO:0004140">
    <property type="term" value="F:dephospho-CoA kinase activity"/>
    <property type="evidence" value="ECO:0007669"/>
    <property type="project" value="UniProtKB-EC"/>
</dbReference>
<dbReference type="Proteomes" id="UP001597533">
    <property type="component" value="Unassembled WGS sequence"/>
</dbReference>
<evidence type="ECO:0000313" key="8">
    <source>
        <dbReference type="Proteomes" id="UP001597533"/>
    </source>
</evidence>
<dbReference type="HAMAP" id="MF_00376">
    <property type="entry name" value="Dephospho_CoA_kinase"/>
    <property type="match status" value="1"/>
</dbReference>
<organism evidence="7 8">
    <name type="scientific">Lacinutrix iliipiscaria</name>
    <dbReference type="NCBI Taxonomy" id="1230532"/>
    <lineage>
        <taxon>Bacteria</taxon>
        <taxon>Pseudomonadati</taxon>
        <taxon>Bacteroidota</taxon>
        <taxon>Flavobacteriia</taxon>
        <taxon>Flavobacteriales</taxon>
        <taxon>Flavobacteriaceae</taxon>
        <taxon>Lacinutrix</taxon>
    </lineage>
</organism>
<evidence type="ECO:0000256" key="5">
    <source>
        <dbReference type="HAMAP-Rule" id="MF_00376"/>
    </source>
</evidence>
<comment type="catalytic activity">
    <reaction evidence="5">
        <text>3'-dephospho-CoA + ATP = ADP + CoA + H(+)</text>
        <dbReference type="Rhea" id="RHEA:18245"/>
        <dbReference type="ChEBI" id="CHEBI:15378"/>
        <dbReference type="ChEBI" id="CHEBI:30616"/>
        <dbReference type="ChEBI" id="CHEBI:57287"/>
        <dbReference type="ChEBI" id="CHEBI:57328"/>
        <dbReference type="ChEBI" id="CHEBI:456216"/>
        <dbReference type="EC" id="2.7.1.24"/>
    </reaction>
</comment>
<evidence type="ECO:0000256" key="4">
    <source>
        <dbReference type="ARBA" id="ARBA00022993"/>
    </source>
</evidence>
<keyword evidence="4 5" id="KW-0173">Coenzyme A biosynthesis</keyword>
<name>A0ABW5WNM6_9FLAO</name>
<keyword evidence="2 5" id="KW-0547">Nucleotide-binding</keyword>
<evidence type="ECO:0000256" key="6">
    <source>
        <dbReference type="NCBIfam" id="TIGR00152"/>
    </source>
</evidence>
<dbReference type="PANTHER" id="PTHR10695">
    <property type="entry name" value="DEPHOSPHO-COA KINASE-RELATED"/>
    <property type="match status" value="1"/>
</dbReference>
<comment type="caution">
    <text evidence="7">The sequence shown here is derived from an EMBL/GenBank/DDBJ whole genome shotgun (WGS) entry which is preliminary data.</text>
</comment>
<comment type="function">
    <text evidence="5">Catalyzes the phosphorylation of the 3'-hydroxyl group of dephosphocoenzyme A to form coenzyme A.</text>
</comment>
<dbReference type="Gene3D" id="3.40.50.300">
    <property type="entry name" value="P-loop containing nucleotide triphosphate hydrolases"/>
    <property type="match status" value="1"/>
</dbReference>
<dbReference type="PROSITE" id="PS51219">
    <property type="entry name" value="DPCK"/>
    <property type="match status" value="1"/>
</dbReference>
<sequence length="197" mass="22394">MKVVGLTGGIGSGKTTVAKQFEKLGVPIYIADDEAKKLMNTSKVIKRKLKTLFGEEAYVNDVLNRAYLAQVIFNDKAYLQQMNAIVHPKVAKHFLRWMAKQKSPYVIKEVAILFENGSYKQCDYVITVTATIEKRIERLLLRDQTTVSKIEAIMNNQWPDEKKIVLSDFVIHNDEIQNTIQQVQATHKQLLIAIGDS</sequence>
<dbReference type="InterPro" id="IPR001977">
    <property type="entry name" value="Depp_CoAkinase"/>
</dbReference>
<dbReference type="EMBL" id="JBHUOV010000002">
    <property type="protein sequence ID" value="MFD2823879.1"/>
    <property type="molecule type" value="Genomic_DNA"/>
</dbReference>
<keyword evidence="3 5" id="KW-0067">ATP-binding</keyword>
<dbReference type="SUPFAM" id="SSF52540">
    <property type="entry name" value="P-loop containing nucleoside triphosphate hydrolases"/>
    <property type="match status" value="1"/>
</dbReference>
<dbReference type="CDD" id="cd02022">
    <property type="entry name" value="DPCK"/>
    <property type="match status" value="1"/>
</dbReference>
<keyword evidence="8" id="KW-1185">Reference proteome</keyword>
<proteinExistence type="inferred from homology"/>
<dbReference type="EC" id="2.7.1.24" evidence="5 6"/>
<comment type="similarity">
    <text evidence="1 5">Belongs to the CoaE family.</text>
</comment>
<dbReference type="InterPro" id="IPR027417">
    <property type="entry name" value="P-loop_NTPase"/>
</dbReference>
<gene>
    <name evidence="5 7" type="primary">coaE</name>
    <name evidence="7" type="ORF">ACFS5M_09375</name>
</gene>
<comment type="subcellular location">
    <subcellularLocation>
        <location evidence="5">Cytoplasm</location>
    </subcellularLocation>
</comment>